<dbReference type="RefSeq" id="WP_076227984.1">
    <property type="nucleotide sequence ID" value="NZ_MQZX01000157.1"/>
</dbReference>
<reference evidence="1 2" key="1">
    <citation type="submission" date="2018-06" db="EMBL/GenBank/DDBJ databases">
        <authorList>
            <consortium name="Pathogen Informatics"/>
            <person name="Doyle S."/>
        </authorList>
    </citation>
    <scope>NUCLEOTIDE SEQUENCE [LARGE SCALE GENOMIC DNA]</scope>
    <source>
        <strain evidence="1 2">NCTC8684</strain>
    </source>
</reference>
<dbReference type="AlphaFoldDB" id="A0AAX2MD17"/>
<sequence>MKTSPRLSQSRLKRWNRRQRKKFHVGEFQELGFALEVCFHTALDEAACDAWLDALIEEVERMGLAYGGGDSGGFVSTWERGSVTPAQRDALLAWVRSYPAVAEARASQLLDAWHDDSWVAAL</sequence>
<proteinExistence type="predicted"/>
<dbReference type="PANTHER" id="PTHR38778">
    <property type="entry name" value="CYTOPLASMIC PROTEIN-RELATED"/>
    <property type="match status" value="1"/>
</dbReference>
<evidence type="ECO:0000313" key="2">
    <source>
        <dbReference type="Proteomes" id="UP000254029"/>
    </source>
</evidence>
<dbReference type="Proteomes" id="UP000254029">
    <property type="component" value="Unassembled WGS sequence"/>
</dbReference>
<name>A0AAX2MD17_CHRVL</name>
<evidence type="ECO:0000313" key="1">
    <source>
        <dbReference type="EMBL" id="SUX33721.1"/>
    </source>
</evidence>
<comment type="caution">
    <text evidence="1">The sequence shown here is derived from an EMBL/GenBank/DDBJ whole genome shotgun (WGS) entry which is preliminary data.</text>
</comment>
<dbReference type="GO" id="GO:0005829">
    <property type="term" value="C:cytosol"/>
    <property type="evidence" value="ECO:0007669"/>
    <property type="project" value="TreeGrafter"/>
</dbReference>
<gene>
    <name evidence="1" type="ORF">NCTC8684_02825</name>
</gene>
<dbReference type="PANTHER" id="PTHR38778:SF1">
    <property type="entry name" value="CYTOPLASMIC PROTEIN"/>
    <property type="match status" value="1"/>
</dbReference>
<dbReference type="Pfam" id="PF04320">
    <property type="entry name" value="YggL_50S_bp"/>
    <property type="match status" value="1"/>
</dbReference>
<organism evidence="1 2">
    <name type="scientific">Chromobacterium violaceum</name>
    <dbReference type="NCBI Taxonomy" id="536"/>
    <lineage>
        <taxon>Bacteria</taxon>
        <taxon>Pseudomonadati</taxon>
        <taxon>Pseudomonadota</taxon>
        <taxon>Betaproteobacteria</taxon>
        <taxon>Neisseriales</taxon>
        <taxon>Chromobacteriaceae</taxon>
        <taxon>Chromobacterium</taxon>
    </lineage>
</organism>
<dbReference type="EMBL" id="UIGR01000001">
    <property type="protein sequence ID" value="SUX33721.1"/>
    <property type="molecule type" value="Genomic_DNA"/>
</dbReference>
<dbReference type="InterPro" id="IPR007416">
    <property type="entry name" value="YggL_50S_bp"/>
</dbReference>
<protein>
    <submittedName>
        <fullName evidence="1">Uncharacterized protein conserved in bacteria</fullName>
    </submittedName>
</protein>
<accession>A0AAX2MD17</accession>